<proteinExistence type="predicted"/>
<evidence type="ECO:0000256" key="3">
    <source>
        <dbReference type="ARBA" id="ARBA00022801"/>
    </source>
</evidence>
<feature type="region of interest" description="Disordered" evidence="7">
    <location>
        <begin position="44"/>
        <end position="71"/>
    </location>
</feature>
<dbReference type="InterPro" id="IPR056371">
    <property type="entry name" value="DHX37-like_C"/>
</dbReference>
<dbReference type="AlphaFoldDB" id="A0A9Q1QM00"/>
<keyword evidence="11" id="KW-1185">Reference proteome</keyword>
<dbReference type="OrthoDB" id="10253254at2759"/>
<dbReference type="PANTHER" id="PTHR18934:SF99">
    <property type="entry name" value="ATP-DEPENDENT RNA HELICASE DHX37-RELATED"/>
    <property type="match status" value="1"/>
</dbReference>
<evidence type="ECO:0000256" key="8">
    <source>
        <dbReference type="SAM" id="SignalP"/>
    </source>
</evidence>
<dbReference type="PANTHER" id="PTHR18934">
    <property type="entry name" value="ATP-DEPENDENT RNA HELICASE"/>
    <property type="match status" value="1"/>
</dbReference>
<evidence type="ECO:0000256" key="5">
    <source>
        <dbReference type="ARBA" id="ARBA00022840"/>
    </source>
</evidence>
<dbReference type="Gene3D" id="3.40.50.300">
    <property type="entry name" value="P-loop containing nucleotide triphosphate hydrolases"/>
    <property type="match status" value="1"/>
</dbReference>
<dbReference type="GO" id="GO:0000462">
    <property type="term" value="P:maturation of SSU-rRNA from tricistronic rRNA transcript (SSU-rRNA, 5.8S rRNA, LSU-rRNA)"/>
    <property type="evidence" value="ECO:0007669"/>
    <property type="project" value="TreeGrafter"/>
</dbReference>
<protein>
    <recommendedName>
        <fullName evidence="1">RNA helicase</fullName>
        <ecNumber evidence="1">3.6.4.13</ecNumber>
    </recommendedName>
</protein>
<feature type="compositionally biased region" description="Polar residues" evidence="7">
    <location>
        <begin position="44"/>
        <end position="63"/>
    </location>
</feature>
<dbReference type="SMART" id="SM00847">
    <property type="entry name" value="HA2"/>
    <property type="match status" value="1"/>
</dbReference>
<dbReference type="InterPro" id="IPR048333">
    <property type="entry name" value="HA2_WH"/>
</dbReference>
<dbReference type="GO" id="GO:0003724">
    <property type="term" value="F:RNA helicase activity"/>
    <property type="evidence" value="ECO:0007669"/>
    <property type="project" value="UniProtKB-EC"/>
</dbReference>
<organism evidence="10 11">
    <name type="scientific">Carnegiea gigantea</name>
    <dbReference type="NCBI Taxonomy" id="171969"/>
    <lineage>
        <taxon>Eukaryota</taxon>
        <taxon>Viridiplantae</taxon>
        <taxon>Streptophyta</taxon>
        <taxon>Embryophyta</taxon>
        <taxon>Tracheophyta</taxon>
        <taxon>Spermatophyta</taxon>
        <taxon>Magnoliopsida</taxon>
        <taxon>eudicotyledons</taxon>
        <taxon>Gunneridae</taxon>
        <taxon>Pentapetalae</taxon>
        <taxon>Caryophyllales</taxon>
        <taxon>Cactineae</taxon>
        <taxon>Cactaceae</taxon>
        <taxon>Cactoideae</taxon>
        <taxon>Echinocereeae</taxon>
        <taxon>Carnegiea</taxon>
    </lineage>
</organism>
<feature type="domain" description="Helicase-associated" evidence="9">
    <location>
        <begin position="317"/>
        <end position="431"/>
    </location>
</feature>
<dbReference type="InterPro" id="IPR007502">
    <property type="entry name" value="Helicase-assoc_dom"/>
</dbReference>
<evidence type="ECO:0000259" key="9">
    <source>
        <dbReference type="SMART" id="SM00847"/>
    </source>
</evidence>
<dbReference type="GO" id="GO:0003723">
    <property type="term" value="F:RNA binding"/>
    <property type="evidence" value="ECO:0007669"/>
    <property type="project" value="TreeGrafter"/>
</dbReference>
<feature type="chain" id="PRO_5040332015" description="RNA helicase" evidence="8">
    <location>
        <begin position="20"/>
        <end position="826"/>
    </location>
</feature>
<evidence type="ECO:0000256" key="1">
    <source>
        <dbReference type="ARBA" id="ARBA00012552"/>
    </source>
</evidence>
<evidence type="ECO:0000256" key="2">
    <source>
        <dbReference type="ARBA" id="ARBA00022741"/>
    </source>
</evidence>
<dbReference type="Proteomes" id="UP001153076">
    <property type="component" value="Unassembled WGS sequence"/>
</dbReference>
<dbReference type="InterPro" id="IPR011709">
    <property type="entry name" value="DEAD-box_helicase_OB_fold"/>
</dbReference>
<keyword evidence="3" id="KW-0378">Hydrolase</keyword>
<comment type="catalytic activity">
    <reaction evidence="6">
        <text>ATP + H2O = ADP + phosphate + H(+)</text>
        <dbReference type="Rhea" id="RHEA:13065"/>
        <dbReference type="ChEBI" id="CHEBI:15377"/>
        <dbReference type="ChEBI" id="CHEBI:15378"/>
        <dbReference type="ChEBI" id="CHEBI:30616"/>
        <dbReference type="ChEBI" id="CHEBI:43474"/>
        <dbReference type="ChEBI" id="CHEBI:456216"/>
        <dbReference type="EC" id="3.6.4.13"/>
    </reaction>
</comment>
<dbReference type="Pfam" id="PF07717">
    <property type="entry name" value="OB_NTP_bind"/>
    <property type="match status" value="1"/>
</dbReference>
<accession>A0A9Q1QM00</accession>
<keyword evidence="4" id="KW-0347">Helicase</keyword>
<keyword evidence="8" id="KW-0732">Signal</keyword>
<dbReference type="InterPro" id="IPR027417">
    <property type="entry name" value="P-loop_NTPase"/>
</dbReference>
<evidence type="ECO:0000313" key="10">
    <source>
        <dbReference type="EMBL" id="KAJ8445005.1"/>
    </source>
</evidence>
<keyword evidence="5" id="KW-0067">ATP-binding</keyword>
<dbReference type="Pfam" id="PF04408">
    <property type="entry name" value="WHD_HA2"/>
    <property type="match status" value="1"/>
</dbReference>
<feature type="compositionally biased region" description="Basic and acidic residues" evidence="7">
    <location>
        <begin position="642"/>
        <end position="661"/>
    </location>
</feature>
<evidence type="ECO:0000256" key="6">
    <source>
        <dbReference type="ARBA" id="ARBA00047984"/>
    </source>
</evidence>
<dbReference type="SUPFAM" id="SSF52540">
    <property type="entry name" value="P-loop containing nucleoside triphosphate hydrolases"/>
    <property type="match status" value="1"/>
</dbReference>
<dbReference type="GO" id="GO:0016787">
    <property type="term" value="F:hydrolase activity"/>
    <property type="evidence" value="ECO:0007669"/>
    <property type="project" value="UniProtKB-KW"/>
</dbReference>
<gene>
    <name evidence="10" type="ORF">Cgig2_029199</name>
</gene>
<dbReference type="GO" id="GO:0005730">
    <property type="term" value="C:nucleolus"/>
    <property type="evidence" value="ECO:0007669"/>
    <property type="project" value="TreeGrafter"/>
</dbReference>
<name>A0A9Q1QM00_9CARY</name>
<dbReference type="Pfam" id="PF21010">
    <property type="entry name" value="HA2_C"/>
    <property type="match status" value="1"/>
</dbReference>
<feature type="region of interest" description="Disordered" evidence="7">
    <location>
        <begin position="637"/>
        <end position="666"/>
    </location>
</feature>
<dbReference type="Gene3D" id="1.20.120.1080">
    <property type="match status" value="1"/>
</dbReference>
<dbReference type="EC" id="3.6.4.13" evidence="1"/>
<keyword evidence="2" id="KW-0547">Nucleotide-binding</keyword>
<feature type="signal peptide" evidence="8">
    <location>
        <begin position="1"/>
        <end position="19"/>
    </location>
</feature>
<evidence type="ECO:0000313" key="11">
    <source>
        <dbReference type="Proteomes" id="UP001153076"/>
    </source>
</evidence>
<comment type="caution">
    <text evidence="10">The sequence shown here is derived from an EMBL/GenBank/DDBJ whole genome shotgun (WGS) entry which is preliminary data.</text>
</comment>
<dbReference type="EMBL" id="JAKOGI010000082">
    <property type="protein sequence ID" value="KAJ8445005.1"/>
    <property type="molecule type" value="Genomic_DNA"/>
</dbReference>
<evidence type="ECO:0000256" key="7">
    <source>
        <dbReference type="SAM" id="MobiDB-lite"/>
    </source>
</evidence>
<sequence>MKIHKNLFLGGILVFFTVQREVEHLCRKLRRASQMFLERLRGDMQNNEATPTNRMELMDSTTKPGKESDVSCCDEDGDSCATYESCSDEDDDSCATYDSDSLCSPGKESELDIRNNAEDGINHFLGVDRNNLKLAFDGSSRKTALRSKCEGKQKNAAQTDICAGNSSRGAHPIGPMSVLPLYSMLLQQLSVVYLKTLKRESALLLLLLMWLDIFDNPWDKVRGEKVKTYNLSSGLESCEIKWISEASAFQHAGRAGRTGPGHYYHLYSSAFCSNELPEYSSPEILKVPVDGIVLLLKSASVTKCPFPTPPNAAASWEAEKCLKALGAVDTKGRLTPLSQAVVQCPLSRCHSRMLLSAVQLMNCEKRSIRCNLVMGYALASAAALSSPNPFIFQFQGCDNNIDEQLVKKLKETFKAARARFSTPRSDALTSAYALQCFKLSDSPSEFCTDNALHQKTMEEMSKLRKQLLRLSLCIVGPQYSWVHGTGEEVEHAWKGLSDRKNILSPVEEDILCQAICAGWPDRVARCIRGSDGLAKSDEKGECSCAIKFAQLLSQYSSSVSKSTSEFLVYPELTSAENRSYIHGVTSVHPEWLCTYSAPLEDSKPCYDPSVDLVFCYVIPHFGPHLYDAENPKKASKNIDLGTKADIERGRKEREEKRDESGGSRPSRCRGFGARALARMLLLILQMLLLLFQHLLLLFSDSSVLIIDLLLQPLPLLLQASPQGLLHSCKVASGSQMGKSCHAWKSVKKYLVAPPSRILRPESSCQKRVSNLLERLEIRRIIDNHAILQEIWKENPMALYPEISDWFHAKFLFQGTFQDLWHCTLKL</sequence>
<evidence type="ECO:0000256" key="4">
    <source>
        <dbReference type="ARBA" id="ARBA00022806"/>
    </source>
</evidence>
<dbReference type="GO" id="GO:0005524">
    <property type="term" value="F:ATP binding"/>
    <property type="evidence" value="ECO:0007669"/>
    <property type="project" value="UniProtKB-KW"/>
</dbReference>
<dbReference type="Pfam" id="PF23362">
    <property type="entry name" value="DHX37_C"/>
    <property type="match status" value="1"/>
</dbReference>
<reference evidence="10" key="1">
    <citation type="submission" date="2022-04" db="EMBL/GenBank/DDBJ databases">
        <title>Carnegiea gigantea Genome sequencing and assembly v2.</title>
        <authorList>
            <person name="Copetti D."/>
            <person name="Sanderson M.J."/>
            <person name="Burquez A."/>
            <person name="Wojciechowski M.F."/>
        </authorList>
    </citation>
    <scope>NUCLEOTIDE SEQUENCE</scope>
    <source>
        <strain evidence="10">SGP5-SGP5p</strain>
        <tissue evidence="10">Aerial part</tissue>
    </source>
</reference>